<gene>
    <name evidence="2" type="ORF">KPL78_15200</name>
</gene>
<accession>A0ABS7AA84</accession>
<evidence type="ECO:0000313" key="2">
    <source>
        <dbReference type="EMBL" id="MBW6399208.1"/>
    </source>
</evidence>
<proteinExistence type="predicted"/>
<reference evidence="2 3" key="1">
    <citation type="submission" date="2021-07" db="EMBL/GenBank/DDBJ databases">
        <authorList>
            <person name="So Y."/>
        </authorList>
    </citation>
    <scope>NUCLEOTIDE SEQUENCE [LARGE SCALE GENOMIC DNA]</scope>
    <source>
        <strain evidence="2 3">HJA6</strain>
    </source>
</reference>
<name>A0ABS7AA84_9PROT</name>
<dbReference type="Proteomes" id="UP001196565">
    <property type="component" value="Unassembled WGS sequence"/>
</dbReference>
<keyword evidence="1" id="KW-1133">Transmembrane helix</keyword>
<comment type="caution">
    <text evidence="2">The sequence shown here is derived from an EMBL/GenBank/DDBJ whole genome shotgun (WGS) entry which is preliminary data.</text>
</comment>
<evidence type="ECO:0000313" key="3">
    <source>
        <dbReference type="Proteomes" id="UP001196565"/>
    </source>
</evidence>
<feature type="transmembrane region" description="Helical" evidence="1">
    <location>
        <begin position="38"/>
        <end position="63"/>
    </location>
</feature>
<evidence type="ECO:0000256" key="1">
    <source>
        <dbReference type="SAM" id="Phobius"/>
    </source>
</evidence>
<dbReference type="RefSeq" id="WP_219763824.1">
    <property type="nucleotide sequence ID" value="NZ_JAHYBZ010000005.1"/>
</dbReference>
<protein>
    <recommendedName>
        <fullName evidence="4">Major facilitator superfamily (MFS) profile domain-containing protein</fullName>
    </recommendedName>
</protein>
<keyword evidence="1" id="KW-0472">Membrane</keyword>
<keyword evidence="3" id="KW-1185">Reference proteome</keyword>
<organism evidence="2 3">
    <name type="scientific">Roseomonas alba</name>
    <dbReference type="NCBI Taxonomy" id="2846776"/>
    <lineage>
        <taxon>Bacteria</taxon>
        <taxon>Pseudomonadati</taxon>
        <taxon>Pseudomonadota</taxon>
        <taxon>Alphaproteobacteria</taxon>
        <taxon>Acetobacterales</taxon>
        <taxon>Roseomonadaceae</taxon>
        <taxon>Roseomonas</taxon>
    </lineage>
</organism>
<sequence length="75" mass="7852">MWILLGVVLGFALGWIVTSGGALIYGELAHVSQFEGAYAMGAVFALGPMGGLIGAVIGVFLGARRQRSRATRTDR</sequence>
<evidence type="ECO:0008006" key="4">
    <source>
        <dbReference type="Google" id="ProtNLM"/>
    </source>
</evidence>
<keyword evidence="1" id="KW-0812">Transmembrane</keyword>
<dbReference type="EMBL" id="JAHYBZ010000005">
    <property type="protein sequence ID" value="MBW6399208.1"/>
    <property type="molecule type" value="Genomic_DNA"/>
</dbReference>